<gene>
    <name evidence="2" type="primary">SmB</name>
    <name evidence="2" type="ORF">SPIL2461_LOCUS11266</name>
</gene>
<accession>A0A812S1A4</accession>
<proteinExistence type="predicted"/>
<feature type="compositionally biased region" description="Polar residues" evidence="1">
    <location>
        <begin position="312"/>
        <end position="324"/>
    </location>
</feature>
<feature type="region of interest" description="Disordered" evidence="1">
    <location>
        <begin position="309"/>
        <end position="340"/>
    </location>
</feature>
<feature type="compositionally biased region" description="Polar residues" evidence="1">
    <location>
        <begin position="458"/>
        <end position="467"/>
    </location>
</feature>
<feature type="compositionally biased region" description="Polar residues" evidence="1">
    <location>
        <begin position="398"/>
        <end position="422"/>
    </location>
</feature>
<keyword evidence="3" id="KW-1185">Reference proteome</keyword>
<feature type="region of interest" description="Disordered" evidence="1">
    <location>
        <begin position="372"/>
        <end position="467"/>
    </location>
</feature>
<protein>
    <submittedName>
        <fullName evidence="2">SmB protein</fullName>
    </submittedName>
</protein>
<feature type="compositionally biased region" description="Polar residues" evidence="1">
    <location>
        <begin position="372"/>
        <end position="384"/>
    </location>
</feature>
<name>A0A812S1A4_SYMPI</name>
<dbReference type="AlphaFoldDB" id="A0A812S1A4"/>
<evidence type="ECO:0000313" key="3">
    <source>
        <dbReference type="Proteomes" id="UP000649617"/>
    </source>
</evidence>
<reference evidence="2" key="1">
    <citation type="submission" date="2021-02" db="EMBL/GenBank/DDBJ databases">
        <authorList>
            <person name="Dougan E. K."/>
            <person name="Rhodes N."/>
            <person name="Thang M."/>
            <person name="Chan C."/>
        </authorList>
    </citation>
    <scope>NUCLEOTIDE SEQUENCE</scope>
</reference>
<comment type="caution">
    <text evidence="2">The sequence shown here is derived from an EMBL/GenBank/DDBJ whole genome shotgun (WGS) entry which is preliminary data.</text>
</comment>
<evidence type="ECO:0000313" key="2">
    <source>
        <dbReference type="EMBL" id="CAE7457516.1"/>
    </source>
</evidence>
<feature type="compositionally biased region" description="Polar residues" evidence="1">
    <location>
        <begin position="284"/>
        <end position="295"/>
    </location>
</feature>
<dbReference type="EMBL" id="CAJNIZ010022024">
    <property type="protein sequence ID" value="CAE7457516.1"/>
    <property type="molecule type" value="Genomic_DNA"/>
</dbReference>
<evidence type="ECO:0000256" key="1">
    <source>
        <dbReference type="SAM" id="MobiDB-lite"/>
    </source>
</evidence>
<feature type="region of interest" description="Disordered" evidence="1">
    <location>
        <begin position="248"/>
        <end position="295"/>
    </location>
</feature>
<dbReference type="Proteomes" id="UP000649617">
    <property type="component" value="Unassembled WGS sequence"/>
</dbReference>
<sequence>AVKPGDEHKLRQAEKDMRQLLQEPNLTLSWRILESQHELRSRKASLVSKCEAVRAALNAALDCSGGEFRLRSEVAFVIRALYEIMQPPCHGSLKDLVQRTEAGAAGKSKLHVLWGAGEKHAKAFVAALAPVLLLDSDAAAMQELLQSYTELSKRHEDLLSQEDLKHLDQQTLRAALRRMTSAVKEIGDAMTLELGRQFLKALRAAKKPEAKPCEDVSESSGLATDIGHQLLSLGQLAKSLQEEGVKFTRSAAPGTDGRQGSMDRARSSSDIPRATRNMPGVESYNRQDLDGSSSEATCSCGEELIPCKQAQRPASRSKAQSSGGESEVAAGTKHLSPEGLVRIGIDNTKDSARSSSDIPPATRNMLGLEITNHQDLDGSSSEATRSCGEEPIPRKQAQRLTCHSKAQSSGGESEVTAGTNPLASEGLVHIGIDNAKEEAINQETAITAKPSHSPEPTPASTRSQCSD</sequence>
<organism evidence="2 3">
    <name type="scientific">Symbiodinium pilosum</name>
    <name type="common">Dinoflagellate</name>
    <dbReference type="NCBI Taxonomy" id="2952"/>
    <lineage>
        <taxon>Eukaryota</taxon>
        <taxon>Sar</taxon>
        <taxon>Alveolata</taxon>
        <taxon>Dinophyceae</taxon>
        <taxon>Suessiales</taxon>
        <taxon>Symbiodiniaceae</taxon>
        <taxon>Symbiodinium</taxon>
    </lineage>
</organism>
<feature type="non-terminal residue" evidence="2">
    <location>
        <position position="1"/>
    </location>
</feature>